<dbReference type="Proteomes" id="UP000075886">
    <property type="component" value="Unassembled WGS sequence"/>
</dbReference>
<dbReference type="EMBL" id="AXCN02000551">
    <property type="status" value="NOT_ANNOTATED_CDS"/>
    <property type="molecule type" value="Genomic_DNA"/>
</dbReference>
<dbReference type="PANTHER" id="PTHR20997">
    <property type="entry name" value="EG:BACR42I17.2 PROTEIN-RELATED"/>
    <property type="match status" value="1"/>
</dbReference>
<dbReference type="AlphaFoldDB" id="A0A182QQI2"/>
<keyword evidence="2" id="KW-1185">Reference proteome</keyword>
<reference evidence="1" key="2">
    <citation type="submission" date="2020-05" db="UniProtKB">
        <authorList>
            <consortium name="EnsemblMetazoa"/>
        </authorList>
    </citation>
    <scope>IDENTIFICATION</scope>
    <source>
        <strain evidence="1">FAR1</strain>
    </source>
</reference>
<dbReference type="EnsemblMetazoa" id="AFAF014866-RA">
    <property type="protein sequence ID" value="AFAF014866-PA"/>
    <property type="gene ID" value="AFAF014866"/>
</dbReference>
<reference evidence="2" key="1">
    <citation type="submission" date="2014-01" db="EMBL/GenBank/DDBJ databases">
        <title>The Genome Sequence of Anopheles farauti FAR1 (V2).</title>
        <authorList>
            <consortium name="The Broad Institute Genomics Platform"/>
            <person name="Neafsey D.E."/>
            <person name="Besansky N."/>
            <person name="Howell P."/>
            <person name="Walton C."/>
            <person name="Young S.K."/>
            <person name="Zeng Q."/>
            <person name="Gargeya S."/>
            <person name="Fitzgerald M."/>
            <person name="Haas B."/>
            <person name="Abouelleil A."/>
            <person name="Allen A.W."/>
            <person name="Alvarado L."/>
            <person name="Arachchi H.M."/>
            <person name="Berlin A.M."/>
            <person name="Chapman S.B."/>
            <person name="Gainer-Dewar J."/>
            <person name="Goldberg J."/>
            <person name="Griggs A."/>
            <person name="Gujja S."/>
            <person name="Hansen M."/>
            <person name="Howarth C."/>
            <person name="Imamovic A."/>
            <person name="Ireland A."/>
            <person name="Larimer J."/>
            <person name="McCowan C."/>
            <person name="Murphy C."/>
            <person name="Pearson M."/>
            <person name="Poon T.W."/>
            <person name="Priest M."/>
            <person name="Roberts A."/>
            <person name="Saif S."/>
            <person name="Shea T."/>
            <person name="Sisk P."/>
            <person name="Sykes S."/>
            <person name="Wortman J."/>
            <person name="Nusbaum C."/>
            <person name="Birren B."/>
        </authorList>
    </citation>
    <scope>NUCLEOTIDE SEQUENCE [LARGE SCALE GENOMIC DNA]</scope>
    <source>
        <strain evidence="2">FAR1</strain>
    </source>
</reference>
<dbReference type="Pfam" id="PF07165">
    <property type="entry name" value="DUF1397"/>
    <property type="match status" value="1"/>
</dbReference>
<dbReference type="VEuPathDB" id="VectorBase:AFAF014866"/>
<organism evidence="1 2">
    <name type="scientific">Anopheles farauti</name>
    <dbReference type="NCBI Taxonomy" id="69004"/>
    <lineage>
        <taxon>Eukaryota</taxon>
        <taxon>Metazoa</taxon>
        <taxon>Ecdysozoa</taxon>
        <taxon>Arthropoda</taxon>
        <taxon>Hexapoda</taxon>
        <taxon>Insecta</taxon>
        <taxon>Pterygota</taxon>
        <taxon>Neoptera</taxon>
        <taxon>Endopterygota</taxon>
        <taxon>Diptera</taxon>
        <taxon>Nematocera</taxon>
        <taxon>Culicoidea</taxon>
        <taxon>Culicidae</taxon>
        <taxon>Anophelinae</taxon>
        <taxon>Anopheles</taxon>
    </lineage>
</organism>
<dbReference type="PANTHER" id="PTHR20997:SF2">
    <property type="entry name" value="EG:BACR42I17.2 PROTEIN-RELATED"/>
    <property type="match status" value="1"/>
</dbReference>
<evidence type="ECO:0008006" key="3">
    <source>
        <dbReference type="Google" id="ProtNLM"/>
    </source>
</evidence>
<evidence type="ECO:0000313" key="2">
    <source>
        <dbReference type="Proteomes" id="UP000075886"/>
    </source>
</evidence>
<evidence type="ECO:0000313" key="1">
    <source>
        <dbReference type="EnsemblMetazoa" id="AFAF014866-PA"/>
    </source>
</evidence>
<protein>
    <recommendedName>
        <fullName evidence="3">Protein TsetseEP domain-containing protein</fullName>
    </recommendedName>
</protein>
<sequence>MSLTVHQKKKPQLTMKPRIGYAFAIISLLVGTCSAKPNLPAARAEDSDPLEGPPFLADLRDMCRNATGSDRSFNELKDHISTDLPKCFMAHVNLEQLKTDTTKLEEQDKKKLFEIICEQIHESATCLTPVQTKLKPCLNEEDVKVMDQVVATMPEALNMACANSGALLQKFTEPAYRSCAMELPAMIEECTSELPDSMEKVPFSQYSEKQCGEIYNMRDCFSRRITECGATGYMDFFILFYRKLLALTPCK</sequence>
<name>A0A182QQI2_9DIPT</name>
<accession>A0A182QQI2</accession>
<proteinExistence type="predicted"/>
<dbReference type="InterPro" id="IPR009832">
    <property type="entry name" value="DUF1397"/>
</dbReference>